<dbReference type="EMBL" id="BEZZ01002280">
    <property type="protein sequence ID" value="GCC21526.1"/>
    <property type="molecule type" value="Genomic_DNA"/>
</dbReference>
<dbReference type="Proteomes" id="UP000287033">
    <property type="component" value="Unassembled WGS sequence"/>
</dbReference>
<accession>A0A401RTT3</accession>
<organism evidence="1 2">
    <name type="scientific">Chiloscyllium punctatum</name>
    <name type="common">Brownbanded bambooshark</name>
    <name type="synonym">Hemiscyllium punctatum</name>
    <dbReference type="NCBI Taxonomy" id="137246"/>
    <lineage>
        <taxon>Eukaryota</taxon>
        <taxon>Metazoa</taxon>
        <taxon>Chordata</taxon>
        <taxon>Craniata</taxon>
        <taxon>Vertebrata</taxon>
        <taxon>Chondrichthyes</taxon>
        <taxon>Elasmobranchii</taxon>
        <taxon>Galeomorphii</taxon>
        <taxon>Galeoidea</taxon>
        <taxon>Orectolobiformes</taxon>
        <taxon>Hemiscylliidae</taxon>
        <taxon>Chiloscyllium</taxon>
    </lineage>
</organism>
<reference evidence="1 2" key="1">
    <citation type="journal article" date="2018" name="Nat. Ecol. Evol.">
        <title>Shark genomes provide insights into elasmobranch evolution and the origin of vertebrates.</title>
        <authorList>
            <person name="Hara Y"/>
            <person name="Yamaguchi K"/>
            <person name="Onimaru K"/>
            <person name="Kadota M"/>
            <person name="Koyanagi M"/>
            <person name="Keeley SD"/>
            <person name="Tatsumi K"/>
            <person name="Tanaka K"/>
            <person name="Motone F"/>
            <person name="Kageyama Y"/>
            <person name="Nozu R"/>
            <person name="Adachi N"/>
            <person name="Nishimura O"/>
            <person name="Nakagawa R"/>
            <person name="Tanegashima C"/>
            <person name="Kiyatake I"/>
            <person name="Matsumoto R"/>
            <person name="Murakumo K"/>
            <person name="Nishida K"/>
            <person name="Terakita A"/>
            <person name="Kuratani S"/>
            <person name="Sato K"/>
            <person name="Hyodo S Kuraku.S."/>
        </authorList>
    </citation>
    <scope>NUCLEOTIDE SEQUENCE [LARGE SCALE GENOMIC DNA]</scope>
</reference>
<proteinExistence type="predicted"/>
<keyword evidence="2" id="KW-1185">Reference proteome</keyword>
<evidence type="ECO:0000313" key="2">
    <source>
        <dbReference type="Proteomes" id="UP000287033"/>
    </source>
</evidence>
<protein>
    <submittedName>
        <fullName evidence="1">Uncharacterized protein</fullName>
    </submittedName>
</protein>
<sequence length="81" mass="8937">MRRPGGESIRIAEPSQENPVPGMRVEMIKIVLALLCGCAIANTGAQEGEVDLCDPEQTETVYQYARKMSLCAKRQNAKKNE</sequence>
<gene>
    <name evidence="1" type="ORF">chiPu_0019998</name>
</gene>
<dbReference type="AlphaFoldDB" id="A0A401RTT3"/>
<name>A0A401RTT3_CHIPU</name>
<evidence type="ECO:0000313" key="1">
    <source>
        <dbReference type="EMBL" id="GCC21526.1"/>
    </source>
</evidence>
<comment type="caution">
    <text evidence="1">The sequence shown here is derived from an EMBL/GenBank/DDBJ whole genome shotgun (WGS) entry which is preliminary data.</text>
</comment>